<dbReference type="InterPro" id="IPR001841">
    <property type="entry name" value="Znf_RING"/>
</dbReference>
<gene>
    <name evidence="10" type="ORF">BCR41DRAFT_425406</name>
</gene>
<dbReference type="GO" id="GO:0016567">
    <property type="term" value="P:protein ubiquitination"/>
    <property type="evidence" value="ECO:0007669"/>
    <property type="project" value="UniProtKB-UniPathway"/>
</dbReference>
<dbReference type="GeneID" id="33572425"/>
<dbReference type="GO" id="GO:1990404">
    <property type="term" value="F:NAD+-protein mono-ADP-ribosyltransferase activity"/>
    <property type="evidence" value="ECO:0007669"/>
    <property type="project" value="TreeGrafter"/>
</dbReference>
<dbReference type="InterPro" id="IPR024766">
    <property type="entry name" value="Znf_RING_H2"/>
</dbReference>
<evidence type="ECO:0000256" key="8">
    <source>
        <dbReference type="SAM" id="MobiDB-lite"/>
    </source>
</evidence>
<evidence type="ECO:0000313" key="11">
    <source>
        <dbReference type="Proteomes" id="UP000193648"/>
    </source>
</evidence>
<keyword evidence="11" id="KW-1185">Reference proteome</keyword>
<feature type="region of interest" description="Disordered" evidence="8">
    <location>
        <begin position="726"/>
        <end position="748"/>
    </location>
</feature>
<keyword evidence="5" id="KW-0833">Ubl conjugation pathway</keyword>
<dbReference type="PANTHER" id="PTHR45740:SF2">
    <property type="entry name" value="POLY [ADP-RIBOSE] POLYMERASE"/>
    <property type="match status" value="1"/>
</dbReference>
<dbReference type="RefSeq" id="XP_021877206.1">
    <property type="nucleotide sequence ID" value="XM_022030584.1"/>
</dbReference>
<dbReference type="Pfam" id="PF12678">
    <property type="entry name" value="zf-rbx1"/>
    <property type="match status" value="1"/>
</dbReference>
<keyword evidence="6" id="KW-0862">Zinc</keyword>
<dbReference type="Gene3D" id="3.30.390.130">
    <property type="match status" value="1"/>
</dbReference>
<organism evidence="10 11">
    <name type="scientific">Lobosporangium transversale</name>
    <dbReference type="NCBI Taxonomy" id="64571"/>
    <lineage>
        <taxon>Eukaryota</taxon>
        <taxon>Fungi</taxon>
        <taxon>Fungi incertae sedis</taxon>
        <taxon>Mucoromycota</taxon>
        <taxon>Mortierellomycotina</taxon>
        <taxon>Mortierellomycetes</taxon>
        <taxon>Mortierellales</taxon>
        <taxon>Mortierellaceae</taxon>
        <taxon>Lobosporangium</taxon>
    </lineage>
</organism>
<dbReference type="InterPro" id="IPR039399">
    <property type="entry name" value="Deltex_C_sf"/>
</dbReference>
<comment type="caution">
    <text evidence="10">The sequence shown here is derived from an EMBL/GenBank/DDBJ whole genome shotgun (WGS) entry which is preliminary data.</text>
</comment>
<dbReference type="InterPro" id="IPR039396">
    <property type="entry name" value="Deltex_C"/>
</dbReference>
<dbReference type="OrthoDB" id="8062037at2759"/>
<dbReference type="InterPro" id="IPR013083">
    <property type="entry name" value="Znf_RING/FYVE/PHD"/>
</dbReference>
<dbReference type="Pfam" id="PF00644">
    <property type="entry name" value="PARP"/>
    <property type="match status" value="1"/>
</dbReference>
<sequence>MQPLVYTNQDELSDHFRKFFEDCPLDLEKNAIPFERTSDTAHFKSVLTVPQTATQFNTPPAATTIPSNQSATNAALLLNLDPGTEEALCRTIAGDFYSHTRNRLEYEIKSVHLLRNPLVWRRYQAEKQLRRQLAEQDRLARTRARCNSNSDEKDDVGPTQLFRDEILYHGTQQRRIPSILLNGLDPRMTVRAIYGKGVYFSDSIEKCMQYVDKQTSMDQEYSIILCCVLLGNVLVEPYERSKRNLTQQTMFLPEGYDSAVEQDVFKEWIVFEKSQILPLCVINFTASNNPDSFFRMTAHQVLFNNSSTYPSAITDIARRCTVPTPTDNGHQRSRDELSKSELWRAPDFAFRAMLIGIFDLPGNLPTTQIRNIHFEPSKEWAVRFIEPLSNEEKFFYMSDSSYNTLMELFKNIQVHMVRMENRKQVNRARRTIEENRINSQIDNLPDGQKLIETMALVGPQLHRIQSEGNTITQEIERNKNQLLVSGRGHIIQSHEFRLFIHPLERKLEELKAMHNDLMAQLAPWSRDDLNRAELLLKAKQELQKAIDGELEWEQRQQKVISAEKARSKAQGFSLITTISLQRLESHIRNAKERRELLEKGKSFEMSFRFTDVEIETSSSKVWPQIVAEMLLPVVMMTHLSDNIFAHLNNTSRCSENLEMNRDKEEANGGLRDAGAWWHAAPQALFQEPAAASVFWPIDPRSRLTNRRLILLQDYVEWMFMEKENRTRKRDRRLNQGTPWSNSSLNPTEELLPSELPGFIQAQWDLLDPSILHSIRGLSSRFGTVVFDRKKRLEELAQMGNDLLSNLFVDAEYHMLMGDRQLSSGSSGTQTSSTLPPVECPICQEALELPDPNSSSLPTTAAHEKVVKLKGCRHCFHEECIKQWFQSKDAQLKCPMCNTLCTTEAKAGVTKNALGGRPQKLGPSPDAVMGYSFDVRLCCYFIYIIIPSHEIEDPEYPNRSARPRTTIHTDIRYAIVPFSARLGPLLMIRLIALFYYGHLFRVGRSITRNVDNVVTWNGIHLRTSLTGQYGFPAPNFERNCWQEINQKGIAMGLEELVLGMPQSDGSMSAAVASTLDPQALNGIALPAEILAELAAEEMVVRIFHENRPLLFT</sequence>
<dbReference type="CDD" id="cd16448">
    <property type="entry name" value="RING-H2"/>
    <property type="match status" value="1"/>
</dbReference>
<dbReference type="Gene3D" id="3.90.228.10">
    <property type="match status" value="1"/>
</dbReference>
<evidence type="ECO:0000256" key="1">
    <source>
        <dbReference type="ARBA" id="ARBA00004906"/>
    </source>
</evidence>
<dbReference type="EMBL" id="MCFF01000049">
    <property type="protein sequence ID" value="ORZ05719.1"/>
    <property type="molecule type" value="Genomic_DNA"/>
</dbReference>
<dbReference type="InterPro" id="IPR012317">
    <property type="entry name" value="Poly(ADP-ribose)pol_cat_dom"/>
</dbReference>
<reference evidence="10 11" key="1">
    <citation type="submission" date="2016-07" db="EMBL/GenBank/DDBJ databases">
        <title>Pervasive Adenine N6-methylation of Active Genes in Fungi.</title>
        <authorList>
            <consortium name="DOE Joint Genome Institute"/>
            <person name="Mondo S.J."/>
            <person name="Dannebaum R.O."/>
            <person name="Kuo R.C."/>
            <person name="Labutti K."/>
            <person name="Haridas S."/>
            <person name="Kuo A."/>
            <person name="Salamov A."/>
            <person name="Ahrendt S.R."/>
            <person name="Lipzen A."/>
            <person name="Sullivan W."/>
            <person name="Andreopoulos W.B."/>
            <person name="Clum A."/>
            <person name="Lindquist E."/>
            <person name="Daum C."/>
            <person name="Ramamoorthy G.K."/>
            <person name="Gryganskyi A."/>
            <person name="Culley D."/>
            <person name="Magnuson J.K."/>
            <person name="James T.Y."/>
            <person name="O'Malley M.A."/>
            <person name="Stajich J.E."/>
            <person name="Spatafora J.W."/>
            <person name="Visel A."/>
            <person name="Grigoriev I.V."/>
        </authorList>
    </citation>
    <scope>NUCLEOTIDE SEQUENCE [LARGE SCALE GENOMIC DNA]</scope>
    <source>
        <strain evidence="10 11">NRRL 3116</strain>
    </source>
</reference>
<evidence type="ECO:0000256" key="2">
    <source>
        <dbReference type="ARBA" id="ARBA00009413"/>
    </source>
</evidence>
<dbReference type="InterPro" id="IPR051712">
    <property type="entry name" value="ARTD-AVP"/>
</dbReference>
<name>A0A1Y2GAP8_9FUNG</name>
<dbReference type="GO" id="GO:0005634">
    <property type="term" value="C:nucleus"/>
    <property type="evidence" value="ECO:0007669"/>
    <property type="project" value="TreeGrafter"/>
</dbReference>
<keyword evidence="3" id="KW-0479">Metal-binding</keyword>
<feature type="compositionally biased region" description="Polar residues" evidence="8">
    <location>
        <begin position="734"/>
        <end position="746"/>
    </location>
</feature>
<dbReference type="Proteomes" id="UP000193648">
    <property type="component" value="Unassembled WGS sequence"/>
</dbReference>
<comment type="similarity">
    <text evidence="2">Belongs to the Deltex family.</text>
</comment>
<evidence type="ECO:0000256" key="3">
    <source>
        <dbReference type="ARBA" id="ARBA00022723"/>
    </source>
</evidence>
<dbReference type="SMART" id="SM00184">
    <property type="entry name" value="RING"/>
    <property type="match status" value="1"/>
</dbReference>
<dbReference type="GO" id="GO:0008270">
    <property type="term" value="F:zinc ion binding"/>
    <property type="evidence" value="ECO:0007669"/>
    <property type="project" value="UniProtKB-KW"/>
</dbReference>
<dbReference type="PROSITE" id="PS50089">
    <property type="entry name" value="ZF_RING_2"/>
    <property type="match status" value="1"/>
</dbReference>
<evidence type="ECO:0000256" key="6">
    <source>
        <dbReference type="ARBA" id="ARBA00022833"/>
    </source>
</evidence>
<proteinExistence type="inferred from homology"/>
<dbReference type="UniPathway" id="UPA00143"/>
<dbReference type="GO" id="GO:0003950">
    <property type="term" value="F:NAD+ poly-ADP-ribosyltransferase activity"/>
    <property type="evidence" value="ECO:0007669"/>
    <property type="project" value="InterPro"/>
</dbReference>
<dbReference type="InParanoid" id="A0A1Y2GAP8"/>
<dbReference type="SUPFAM" id="SSF57850">
    <property type="entry name" value="RING/U-box"/>
    <property type="match status" value="1"/>
</dbReference>
<evidence type="ECO:0000256" key="5">
    <source>
        <dbReference type="ARBA" id="ARBA00022786"/>
    </source>
</evidence>
<dbReference type="STRING" id="64571.A0A1Y2GAP8"/>
<comment type="pathway">
    <text evidence="1">Protein modification; protein ubiquitination.</text>
</comment>
<evidence type="ECO:0000256" key="4">
    <source>
        <dbReference type="ARBA" id="ARBA00022771"/>
    </source>
</evidence>
<accession>A0A1Y2GAP8</accession>
<evidence type="ECO:0000256" key="7">
    <source>
        <dbReference type="PROSITE-ProRule" id="PRU00175"/>
    </source>
</evidence>
<evidence type="ECO:0000259" key="9">
    <source>
        <dbReference type="PROSITE" id="PS50089"/>
    </source>
</evidence>
<dbReference type="Gene3D" id="3.30.40.10">
    <property type="entry name" value="Zinc/RING finger domain, C3HC4 (zinc finger)"/>
    <property type="match status" value="1"/>
</dbReference>
<dbReference type="Pfam" id="PF18102">
    <property type="entry name" value="DTC"/>
    <property type="match status" value="1"/>
</dbReference>
<protein>
    <recommendedName>
        <fullName evidence="9">RING-type domain-containing protein</fullName>
    </recommendedName>
</protein>
<dbReference type="PANTHER" id="PTHR45740">
    <property type="entry name" value="POLY [ADP-RIBOSE] POLYMERASE"/>
    <property type="match status" value="1"/>
</dbReference>
<keyword evidence="4 7" id="KW-0863">Zinc-finger</keyword>
<dbReference type="SUPFAM" id="SSF56399">
    <property type="entry name" value="ADP-ribosylation"/>
    <property type="match status" value="1"/>
</dbReference>
<feature type="domain" description="RING-type" evidence="9">
    <location>
        <begin position="839"/>
        <end position="897"/>
    </location>
</feature>
<evidence type="ECO:0000313" key="10">
    <source>
        <dbReference type="EMBL" id="ORZ05719.1"/>
    </source>
</evidence>
<dbReference type="AlphaFoldDB" id="A0A1Y2GAP8"/>